<dbReference type="InterPro" id="IPR015422">
    <property type="entry name" value="PyrdxlP-dep_Trfase_small"/>
</dbReference>
<keyword evidence="3" id="KW-0808">Transferase</keyword>
<evidence type="ECO:0000256" key="2">
    <source>
        <dbReference type="ARBA" id="ARBA00022576"/>
    </source>
</evidence>
<dbReference type="Gene3D" id="3.40.640.10">
    <property type="entry name" value="Type I PLP-dependent aspartate aminotransferase-like (Major domain)"/>
    <property type="match status" value="1"/>
</dbReference>
<keyword evidence="2 6" id="KW-0032">Aminotransferase</keyword>
<evidence type="ECO:0000256" key="1">
    <source>
        <dbReference type="ARBA" id="ARBA00001933"/>
    </source>
</evidence>
<dbReference type="CDD" id="cd00609">
    <property type="entry name" value="AAT_like"/>
    <property type="match status" value="1"/>
</dbReference>
<proteinExistence type="predicted"/>
<dbReference type="InterPro" id="IPR015424">
    <property type="entry name" value="PyrdxlP-dep_Trfase"/>
</dbReference>
<name>A0ABR5Q0Q5_9ACTN</name>
<keyword evidence="4" id="KW-0663">Pyridoxal phosphate</keyword>
<gene>
    <name evidence="6" type="ORF">IV60_GL000973</name>
</gene>
<dbReference type="InterPro" id="IPR004839">
    <property type="entry name" value="Aminotransferase_I/II_large"/>
</dbReference>
<evidence type="ECO:0000256" key="3">
    <source>
        <dbReference type="ARBA" id="ARBA00022679"/>
    </source>
</evidence>
<dbReference type="EMBL" id="JQCP01000002">
    <property type="protein sequence ID" value="KRO02524.1"/>
    <property type="molecule type" value="Genomic_DNA"/>
</dbReference>
<dbReference type="Gene3D" id="3.90.1150.10">
    <property type="entry name" value="Aspartate Aminotransferase, domain 1"/>
    <property type="match status" value="1"/>
</dbReference>
<dbReference type="Pfam" id="PF00155">
    <property type="entry name" value="Aminotran_1_2"/>
    <property type="match status" value="1"/>
</dbReference>
<accession>A0ABR5Q0Q5</accession>
<evidence type="ECO:0000259" key="5">
    <source>
        <dbReference type="Pfam" id="PF00155"/>
    </source>
</evidence>
<dbReference type="PANTHER" id="PTHR42790">
    <property type="entry name" value="AMINOTRANSFERASE"/>
    <property type="match status" value="1"/>
</dbReference>
<protein>
    <submittedName>
        <fullName evidence="6">Aminotransferase, class I and II</fullName>
    </submittedName>
</protein>
<reference evidence="6 7" key="1">
    <citation type="journal article" date="2015" name="Genome Announc.">
        <title>Expanding the biotechnology potential of lactobacilli through comparative genomics of 213 strains and associated genera.</title>
        <authorList>
            <person name="Sun Z."/>
            <person name="Harris H.M."/>
            <person name="McCann A."/>
            <person name="Guo C."/>
            <person name="Argimon S."/>
            <person name="Zhang W."/>
            <person name="Yang X."/>
            <person name="Jeffery I.B."/>
            <person name="Cooney J.C."/>
            <person name="Kagawa T.F."/>
            <person name="Liu W."/>
            <person name="Song Y."/>
            <person name="Salvetti E."/>
            <person name="Wrobel A."/>
            <person name="Rasinkangas P."/>
            <person name="Parkhill J."/>
            <person name="Rea M.C."/>
            <person name="O'Sullivan O."/>
            <person name="Ritari J."/>
            <person name="Douillard F.P."/>
            <person name="Paul Ross R."/>
            <person name="Yang R."/>
            <person name="Briner A.E."/>
            <person name="Felis G.E."/>
            <person name="de Vos W.M."/>
            <person name="Barrangou R."/>
            <person name="Klaenhammer T.R."/>
            <person name="Caufield P.W."/>
            <person name="Cui Y."/>
            <person name="Zhang H."/>
            <person name="O'Toole P.W."/>
        </authorList>
    </citation>
    <scope>NUCLEOTIDE SEQUENCE [LARGE SCALE GENOMIC DNA]</scope>
    <source>
        <strain evidence="6 7">DSM 7090</strain>
    </source>
</reference>
<dbReference type="InterPro" id="IPR015421">
    <property type="entry name" value="PyrdxlP-dep_Trfase_major"/>
</dbReference>
<sequence>MCVLFFRERASRSGEKTFVKMQEKHRPVGWGEFWMSDSKISFDEWDGLYADRIMQMRRSAVRDLFAAISRPDVIGLSGGMPDISSLPLDEVAECAKRCVTVEGLKALQYGSSDGRIECRRTVCKILAVQGIEAKPEDMILTSGSQQALDFLGRVFINAGDDIICEGPSYLGALQAFSAYQPRVHCIEMDEDGIRVDLLEQKLQELKSAGRRPKFIYVIPNFNNPSGITMSLERRHLLLELAHRWNIPVVEDDPYGLIRYEGQDLTRLKTLDDQVIYLGTTSKIFAPGLRLAWIVAPHHFLERINLSKQGADLCTSPFNMVLAEHYFNEVNWQAALEVSKTRYRERKNAMLAALEEFFPEDVSWTHPEGGLFLWVSFPPYFDTNQLLPAALEKGVAYVPGTNCYPDGRGTSSMRLCYSFETPEHIHEAISRLASCVQDRMALYRAFREAGALPETASTKHSYRQ</sequence>
<comment type="cofactor">
    <cofactor evidence="1">
        <name>pyridoxal 5'-phosphate</name>
        <dbReference type="ChEBI" id="CHEBI:597326"/>
    </cofactor>
</comment>
<comment type="caution">
    <text evidence="6">The sequence shown here is derived from an EMBL/GenBank/DDBJ whole genome shotgun (WGS) entry which is preliminary data.</text>
</comment>
<organism evidence="6 7">
    <name type="scientific">Lancefieldella rimae</name>
    <dbReference type="NCBI Taxonomy" id="1383"/>
    <lineage>
        <taxon>Bacteria</taxon>
        <taxon>Bacillati</taxon>
        <taxon>Actinomycetota</taxon>
        <taxon>Coriobacteriia</taxon>
        <taxon>Coriobacteriales</taxon>
        <taxon>Atopobiaceae</taxon>
        <taxon>Lancefieldella</taxon>
    </lineage>
</organism>
<dbReference type="InterPro" id="IPR050859">
    <property type="entry name" value="Class-I_PLP-dep_aminotransf"/>
</dbReference>
<dbReference type="PANTHER" id="PTHR42790:SF19">
    <property type="entry name" value="KYNURENINE_ALPHA-AMINOADIPATE AMINOTRANSFERASE, MITOCHONDRIAL"/>
    <property type="match status" value="1"/>
</dbReference>
<feature type="domain" description="Aminotransferase class I/classII large" evidence="5">
    <location>
        <begin position="72"/>
        <end position="431"/>
    </location>
</feature>
<evidence type="ECO:0000313" key="7">
    <source>
        <dbReference type="Proteomes" id="UP000051927"/>
    </source>
</evidence>
<evidence type="ECO:0000313" key="6">
    <source>
        <dbReference type="EMBL" id="KRO02524.1"/>
    </source>
</evidence>
<keyword evidence="7" id="KW-1185">Reference proteome</keyword>
<dbReference type="SUPFAM" id="SSF53383">
    <property type="entry name" value="PLP-dependent transferases"/>
    <property type="match status" value="1"/>
</dbReference>
<dbReference type="GO" id="GO:0008483">
    <property type="term" value="F:transaminase activity"/>
    <property type="evidence" value="ECO:0007669"/>
    <property type="project" value="UniProtKB-KW"/>
</dbReference>
<dbReference type="Proteomes" id="UP000051927">
    <property type="component" value="Unassembled WGS sequence"/>
</dbReference>
<evidence type="ECO:0000256" key="4">
    <source>
        <dbReference type="ARBA" id="ARBA00022898"/>
    </source>
</evidence>